<dbReference type="GO" id="GO:0005507">
    <property type="term" value="F:copper ion binding"/>
    <property type="evidence" value="ECO:0007669"/>
    <property type="project" value="InterPro"/>
</dbReference>
<dbReference type="Gene3D" id="2.60.40.200">
    <property type="entry name" value="Superoxide dismutase, copper/zinc binding domain"/>
    <property type="match status" value="1"/>
</dbReference>
<comment type="catalytic activity">
    <reaction evidence="1">
        <text>2 superoxide + 2 H(+) = H2O2 + O2</text>
        <dbReference type="Rhea" id="RHEA:20696"/>
        <dbReference type="ChEBI" id="CHEBI:15378"/>
        <dbReference type="ChEBI" id="CHEBI:15379"/>
        <dbReference type="ChEBI" id="CHEBI:16240"/>
        <dbReference type="ChEBI" id="CHEBI:18421"/>
        <dbReference type="EC" id="1.15.1.1"/>
    </reaction>
</comment>
<evidence type="ECO:0000256" key="1">
    <source>
        <dbReference type="RuleBase" id="RU000393"/>
    </source>
</evidence>
<dbReference type="InterPro" id="IPR001424">
    <property type="entry name" value="SOD_Cu_Zn_dom"/>
</dbReference>
<dbReference type="GO" id="GO:0004784">
    <property type="term" value="F:superoxide dismutase activity"/>
    <property type="evidence" value="ECO:0007669"/>
    <property type="project" value="UniProtKB-EC"/>
</dbReference>
<dbReference type="PANTHER" id="PTHR10003">
    <property type="entry name" value="SUPEROXIDE DISMUTASE CU-ZN -RELATED"/>
    <property type="match status" value="1"/>
</dbReference>
<evidence type="ECO:0000313" key="4">
    <source>
        <dbReference type="EMBL" id="QDQ03582.1"/>
    </source>
</evidence>
<accession>A0A516QJJ1</accession>
<dbReference type="AlphaFoldDB" id="A0A516QJJ1"/>
<gene>
    <name evidence="4" type="primary">sod3</name>
</gene>
<dbReference type="PROSITE" id="PS00087">
    <property type="entry name" value="SOD_CU_ZN_1"/>
    <property type="match status" value="1"/>
</dbReference>
<comment type="cofactor">
    <cofactor evidence="1">
        <name>Zn(2+)</name>
        <dbReference type="ChEBI" id="CHEBI:29105"/>
    </cofactor>
    <text evidence="1">Binds 1 zinc ion per subunit.</text>
</comment>
<feature type="domain" description="Superoxide dismutase copper/zinc binding" evidence="3">
    <location>
        <begin position="51"/>
        <end position="182"/>
    </location>
</feature>
<keyword evidence="1 4" id="KW-0560">Oxidoreductase</keyword>
<sequence>MMLLRALLISTIFAAVHVSIAQCCIGGRPVLRARANMRRAVANAGPAETIGSVDFEQNGNVVTINGSVSGLTPGLHGIHIHEIGDLGNGCLNARGHYNPTNNPHGAPSDRIRHVGDLGNLITPDSGNTPISIRDTVVRLDGVHSVIGRALVIHAAGDDLNRGLSPQSSLTGNAGGRVSCGIIEIV</sequence>
<comment type="function">
    <text evidence="1">Destroys radicals which are normally produced within the cells and which are toxic to biological systems.</text>
</comment>
<organism evidence="4">
    <name type="scientific">Angiostrongylus cantonensis</name>
    <name type="common">Rat lungworm</name>
    <dbReference type="NCBI Taxonomy" id="6313"/>
    <lineage>
        <taxon>Eukaryota</taxon>
        <taxon>Metazoa</taxon>
        <taxon>Ecdysozoa</taxon>
        <taxon>Nematoda</taxon>
        <taxon>Chromadorea</taxon>
        <taxon>Rhabditida</taxon>
        <taxon>Rhabditina</taxon>
        <taxon>Rhabditomorpha</taxon>
        <taxon>Strongyloidea</taxon>
        <taxon>Metastrongylidae</taxon>
        <taxon>Angiostrongylus</taxon>
    </lineage>
</organism>
<dbReference type="InterPro" id="IPR024134">
    <property type="entry name" value="SOD_Cu/Zn_/chaperone"/>
</dbReference>
<comment type="similarity">
    <text evidence="1">Belongs to the Cu-Zn superoxide dismutase family.</text>
</comment>
<dbReference type="Pfam" id="PF00080">
    <property type="entry name" value="Sod_Cu"/>
    <property type="match status" value="1"/>
</dbReference>
<proteinExistence type="evidence at transcript level"/>
<dbReference type="PROSITE" id="PS00332">
    <property type="entry name" value="SOD_CU_ZN_2"/>
    <property type="match status" value="1"/>
</dbReference>
<evidence type="ECO:0000259" key="3">
    <source>
        <dbReference type="Pfam" id="PF00080"/>
    </source>
</evidence>
<dbReference type="InterPro" id="IPR036423">
    <property type="entry name" value="SOD-like_Cu/Zn_dom_sf"/>
</dbReference>
<dbReference type="EC" id="1.15.1.1" evidence="1"/>
<keyword evidence="1" id="KW-0862">Zinc</keyword>
<comment type="cofactor">
    <cofactor evidence="1">
        <name>Cu cation</name>
        <dbReference type="ChEBI" id="CHEBI:23378"/>
    </cofactor>
    <text evidence="1">Binds 1 copper ion per subunit.</text>
</comment>
<dbReference type="PRINTS" id="PR00068">
    <property type="entry name" value="CUZNDISMTASE"/>
</dbReference>
<evidence type="ECO:0000256" key="2">
    <source>
        <dbReference type="SAM" id="SignalP"/>
    </source>
</evidence>
<reference evidence="4" key="1">
    <citation type="submission" date="2018-06" db="EMBL/GenBank/DDBJ databases">
        <title>Host-derived miR-101b-3p Modulates Angiostrongylus cantonensis Immune Evasion via Targeting extracellular Acsod3.</title>
        <authorList>
            <person name="Yuan D."/>
        </authorList>
    </citation>
    <scope>NUCLEOTIDE SEQUENCE</scope>
    <source>
        <strain evidence="4">Guangzhou</strain>
    </source>
</reference>
<name>A0A516QJJ1_ANGCA</name>
<feature type="signal peptide" evidence="2">
    <location>
        <begin position="1"/>
        <end position="21"/>
    </location>
</feature>
<dbReference type="CDD" id="cd00305">
    <property type="entry name" value="Cu-Zn_Superoxide_Dismutase"/>
    <property type="match status" value="1"/>
</dbReference>
<keyword evidence="2" id="KW-0732">Signal</keyword>
<dbReference type="SUPFAM" id="SSF49329">
    <property type="entry name" value="Cu,Zn superoxide dismutase-like"/>
    <property type="match status" value="1"/>
</dbReference>
<feature type="chain" id="PRO_5021801159" description="Superoxide dismutase [Cu-Zn]" evidence="2">
    <location>
        <begin position="22"/>
        <end position="185"/>
    </location>
</feature>
<keyword evidence="1" id="KW-0479">Metal-binding</keyword>
<keyword evidence="1" id="KW-0186">Copper</keyword>
<dbReference type="InterPro" id="IPR018152">
    <property type="entry name" value="SOD_Cu/Zn_BS"/>
</dbReference>
<dbReference type="EMBL" id="MH513608">
    <property type="protein sequence ID" value="QDQ03582.1"/>
    <property type="molecule type" value="mRNA"/>
</dbReference>
<protein>
    <recommendedName>
        <fullName evidence="1">Superoxide dismutase [Cu-Zn]</fullName>
        <ecNumber evidence="1">1.15.1.1</ecNumber>
    </recommendedName>
</protein>